<keyword evidence="11" id="KW-1185">Reference proteome</keyword>
<sequence length="409" mass="42593">MLRSLIAGLVLAFAGSRANVSRTILSCAGIVVGVASLITVVTVGDFGERFAQSYTESNFGVADTFQVDIMEERVTDIDALETDLKRAGATTVSLTSRPEGELRMRAGGTAIPDVDTYVVDADLGDIRRINMAAGRWFTEDDQASLAPVVIVNQNLASQIGDTADLQIGTDEWVTARVVGVVEATALDGGWNTAYILRSPASAPVVFPSGAPGSGGGGGGGGFASLSYSVRTEPGTVSDEEFMERLASASWRWGVKNKGSIMAYRSDSGEEMGRLLSYMSLGLFGIAAITLATGLLGVLNVGLVTVRERRRELATYRALGANRLTLFITVVAESVVVSLVAGIIALSLCYAGAAVADALVADYLPSDVSLYVPFQGVLVGLSSAAGVGLLAGIIPAWRALRASVVAGLRE</sequence>
<keyword evidence="4 7" id="KW-1133">Transmembrane helix</keyword>
<dbReference type="Pfam" id="PF12704">
    <property type="entry name" value="MacB_PCD"/>
    <property type="match status" value="1"/>
</dbReference>
<dbReference type="InterPro" id="IPR025857">
    <property type="entry name" value="MacB_PCD"/>
</dbReference>
<keyword evidence="2" id="KW-1003">Cell membrane</keyword>
<dbReference type="EMBL" id="CP022753">
    <property type="protein sequence ID" value="ASU82729.1"/>
    <property type="molecule type" value="Genomic_DNA"/>
</dbReference>
<feature type="domain" description="ABC3 transporter permease C-terminal" evidence="8">
    <location>
        <begin position="285"/>
        <end position="402"/>
    </location>
</feature>
<evidence type="ECO:0000256" key="2">
    <source>
        <dbReference type="ARBA" id="ARBA00022475"/>
    </source>
</evidence>
<gene>
    <name evidence="10" type="ORF">CDO52_07985</name>
</gene>
<proteinExistence type="inferred from homology"/>
<evidence type="ECO:0000313" key="11">
    <source>
        <dbReference type="Proteomes" id="UP000215005"/>
    </source>
</evidence>
<evidence type="ECO:0000259" key="9">
    <source>
        <dbReference type="Pfam" id="PF12704"/>
    </source>
</evidence>
<keyword evidence="5 7" id="KW-0472">Membrane</keyword>
<name>A0A223S3Y0_9ACTN</name>
<feature type="domain" description="MacB-like periplasmic core" evidence="9">
    <location>
        <begin position="23"/>
        <end position="195"/>
    </location>
</feature>
<organism evidence="10 11">
    <name type="scientific">Nocardiopsis gilva YIM 90087</name>
    <dbReference type="NCBI Taxonomy" id="1235441"/>
    <lineage>
        <taxon>Bacteria</taxon>
        <taxon>Bacillati</taxon>
        <taxon>Actinomycetota</taxon>
        <taxon>Actinomycetes</taxon>
        <taxon>Streptosporangiales</taxon>
        <taxon>Nocardiopsidaceae</taxon>
        <taxon>Nocardiopsis</taxon>
    </lineage>
</organism>
<evidence type="ECO:0000313" key="10">
    <source>
        <dbReference type="EMBL" id="ASU82729.1"/>
    </source>
</evidence>
<dbReference type="Proteomes" id="UP000215005">
    <property type="component" value="Chromosome"/>
</dbReference>
<evidence type="ECO:0000259" key="8">
    <source>
        <dbReference type="Pfam" id="PF02687"/>
    </source>
</evidence>
<evidence type="ECO:0000256" key="1">
    <source>
        <dbReference type="ARBA" id="ARBA00004651"/>
    </source>
</evidence>
<dbReference type="InterPro" id="IPR050250">
    <property type="entry name" value="Macrolide_Exporter_MacB"/>
</dbReference>
<protein>
    <submittedName>
        <fullName evidence="10">ABC transporter permease</fullName>
    </submittedName>
</protein>
<accession>A0A223S3Y0</accession>
<feature type="transmembrane region" description="Helical" evidence="7">
    <location>
        <begin position="274"/>
        <end position="302"/>
    </location>
</feature>
<dbReference type="Pfam" id="PF02687">
    <property type="entry name" value="FtsX"/>
    <property type="match status" value="1"/>
</dbReference>
<dbReference type="PANTHER" id="PTHR30572">
    <property type="entry name" value="MEMBRANE COMPONENT OF TRANSPORTER-RELATED"/>
    <property type="match status" value="1"/>
</dbReference>
<evidence type="ECO:0000256" key="3">
    <source>
        <dbReference type="ARBA" id="ARBA00022692"/>
    </source>
</evidence>
<evidence type="ECO:0000256" key="5">
    <source>
        <dbReference type="ARBA" id="ARBA00023136"/>
    </source>
</evidence>
<dbReference type="AlphaFoldDB" id="A0A223S3Y0"/>
<dbReference type="InterPro" id="IPR003838">
    <property type="entry name" value="ABC3_permease_C"/>
</dbReference>
<feature type="transmembrane region" description="Helical" evidence="7">
    <location>
        <begin position="372"/>
        <end position="393"/>
    </location>
</feature>
<dbReference type="KEGG" id="ngv:CDO52_07985"/>
<reference evidence="10 11" key="1">
    <citation type="submission" date="2017-08" db="EMBL/GenBank/DDBJ databases">
        <title>The complete genome sequence of Nocardiopsis gilva YIM 90087.</title>
        <authorList>
            <person name="Yin M."/>
            <person name="Tang S."/>
        </authorList>
    </citation>
    <scope>NUCLEOTIDE SEQUENCE [LARGE SCALE GENOMIC DNA]</scope>
    <source>
        <strain evidence="10 11">YIM 90087</strain>
    </source>
</reference>
<comment type="subcellular location">
    <subcellularLocation>
        <location evidence="1">Cell membrane</location>
        <topology evidence="1">Multi-pass membrane protein</topology>
    </subcellularLocation>
</comment>
<evidence type="ECO:0000256" key="7">
    <source>
        <dbReference type="SAM" id="Phobius"/>
    </source>
</evidence>
<dbReference type="OrthoDB" id="3510103at2"/>
<dbReference type="GO" id="GO:0022857">
    <property type="term" value="F:transmembrane transporter activity"/>
    <property type="evidence" value="ECO:0007669"/>
    <property type="project" value="TreeGrafter"/>
</dbReference>
<dbReference type="RefSeq" id="WP_017617274.1">
    <property type="nucleotide sequence ID" value="NZ_ANBG01000065.1"/>
</dbReference>
<keyword evidence="3 7" id="KW-0812">Transmembrane</keyword>
<evidence type="ECO:0000256" key="4">
    <source>
        <dbReference type="ARBA" id="ARBA00022989"/>
    </source>
</evidence>
<dbReference type="PANTHER" id="PTHR30572:SF4">
    <property type="entry name" value="ABC TRANSPORTER PERMEASE YTRF"/>
    <property type="match status" value="1"/>
</dbReference>
<evidence type="ECO:0000256" key="6">
    <source>
        <dbReference type="ARBA" id="ARBA00038076"/>
    </source>
</evidence>
<feature type="transmembrane region" description="Helical" evidence="7">
    <location>
        <begin position="323"/>
        <end position="352"/>
    </location>
</feature>
<dbReference type="GO" id="GO:0005886">
    <property type="term" value="C:plasma membrane"/>
    <property type="evidence" value="ECO:0007669"/>
    <property type="project" value="UniProtKB-SubCell"/>
</dbReference>
<comment type="similarity">
    <text evidence="6">Belongs to the ABC-4 integral membrane protein family.</text>
</comment>